<gene>
    <name evidence="1" type="ORF">S01H1_09965</name>
</gene>
<comment type="caution">
    <text evidence="1">The sequence shown here is derived from an EMBL/GenBank/DDBJ whole genome shotgun (WGS) entry which is preliminary data.</text>
</comment>
<reference evidence="1" key="1">
    <citation type="journal article" date="2014" name="Front. Microbiol.">
        <title>High frequency of phylogenetically diverse reductive dehalogenase-homologous genes in deep subseafloor sedimentary metagenomes.</title>
        <authorList>
            <person name="Kawai M."/>
            <person name="Futagami T."/>
            <person name="Toyoda A."/>
            <person name="Takaki Y."/>
            <person name="Nishi S."/>
            <person name="Hori S."/>
            <person name="Arai W."/>
            <person name="Tsubouchi T."/>
            <person name="Morono Y."/>
            <person name="Uchiyama I."/>
            <person name="Ito T."/>
            <person name="Fujiyama A."/>
            <person name="Inagaki F."/>
            <person name="Takami H."/>
        </authorList>
    </citation>
    <scope>NUCLEOTIDE SEQUENCE</scope>
    <source>
        <strain evidence="1">Expedition CK06-06</strain>
    </source>
</reference>
<dbReference type="Gene3D" id="2.30.30.110">
    <property type="match status" value="1"/>
</dbReference>
<organism evidence="1">
    <name type="scientific">marine sediment metagenome</name>
    <dbReference type="NCBI Taxonomy" id="412755"/>
    <lineage>
        <taxon>unclassified sequences</taxon>
        <taxon>metagenomes</taxon>
        <taxon>ecological metagenomes</taxon>
    </lineage>
</organism>
<evidence type="ECO:0000313" key="1">
    <source>
        <dbReference type="EMBL" id="GAF68421.1"/>
    </source>
</evidence>
<sequence length="60" mass="6358">MTIVQGSKYFAGTGLKQSSMVKCAAVFAYQADRVARRLGRASQGLLAEVREGVARIIGLG</sequence>
<proteinExistence type="predicted"/>
<name>X0RZJ6_9ZZZZ</name>
<dbReference type="SUPFAM" id="SSF50118">
    <property type="entry name" value="Cell growth inhibitor/plasmid maintenance toxic component"/>
    <property type="match status" value="1"/>
</dbReference>
<dbReference type="EMBL" id="BARS01005089">
    <property type="protein sequence ID" value="GAF68421.1"/>
    <property type="molecule type" value="Genomic_DNA"/>
</dbReference>
<dbReference type="AlphaFoldDB" id="X0RZJ6"/>
<protein>
    <submittedName>
        <fullName evidence="1">Uncharacterized protein</fullName>
    </submittedName>
</protein>
<accession>X0RZJ6</accession>
<dbReference type="InterPro" id="IPR011067">
    <property type="entry name" value="Plasmid_toxin/cell-grow_inhib"/>
</dbReference>